<protein>
    <submittedName>
        <fullName evidence="1">Uncharacterized protein</fullName>
    </submittedName>
</protein>
<gene>
    <name evidence="1" type="ORF">MLD38_018179</name>
</gene>
<evidence type="ECO:0000313" key="2">
    <source>
        <dbReference type="Proteomes" id="UP001057402"/>
    </source>
</evidence>
<name>A0ACB9R193_9MYRT</name>
<dbReference type="Proteomes" id="UP001057402">
    <property type="component" value="Chromosome 5"/>
</dbReference>
<keyword evidence="2" id="KW-1185">Reference proteome</keyword>
<reference evidence="2" key="1">
    <citation type="journal article" date="2023" name="Front. Plant Sci.">
        <title>Chromosomal-level genome assembly of Melastoma candidum provides insights into trichome evolution.</title>
        <authorList>
            <person name="Zhong Y."/>
            <person name="Wu W."/>
            <person name="Sun C."/>
            <person name="Zou P."/>
            <person name="Liu Y."/>
            <person name="Dai S."/>
            <person name="Zhou R."/>
        </authorList>
    </citation>
    <scope>NUCLEOTIDE SEQUENCE [LARGE SCALE GENOMIC DNA]</scope>
</reference>
<dbReference type="EMBL" id="CM042884">
    <property type="protein sequence ID" value="KAI4369772.1"/>
    <property type="molecule type" value="Genomic_DNA"/>
</dbReference>
<sequence length="85" mass="9831">MEDPAISDFIHDKFSLEEDYPEVELHASTNWIMDFEASDAPMDWGMPSKSIHPVYFSECVPRLPTKLLFRGEDDNVNNLVWKGVE</sequence>
<evidence type="ECO:0000313" key="1">
    <source>
        <dbReference type="EMBL" id="KAI4369772.1"/>
    </source>
</evidence>
<accession>A0ACB9R193</accession>
<proteinExistence type="predicted"/>
<comment type="caution">
    <text evidence="1">The sequence shown here is derived from an EMBL/GenBank/DDBJ whole genome shotgun (WGS) entry which is preliminary data.</text>
</comment>
<organism evidence="1 2">
    <name type="scientific">Melastoma candidum</name>
    <dbReference type="NCBI Taxonomy" id="119954"/>
    <lineage>
        <taxon>Eukaryota</taxon>
        <taxon>Viridiplantae</taxon>
        <taxon>Streptophyta</taxon>
        <taxon>Embryophyta</taxon>
        <taxon>Tracheophyta</taxon>
        <taxon>Spermatophyta</taxon>
        <taxon>Magnoliopsida</taxon>
        <taxon>eudicotyledons</taxon>
        <taxon>Gunneridae</taxon>
        <taxon>Pentapetalae</taxon>
        <taxon>rosids</taxon>
        <taxon>malvids</taxon>
        <taxon>Myrtales</taxon>
        <taxon>Melastomataceae</taxon>
        <taxon>Melastomatoideae</taxon>
        <taxon>Melastomateae</taxon>
        <taxon>Melastoma</taxon>
    </lineage>
</organism>